<evidence type="ECO:0000256" key="1">
    <source>
        <dbReference type="SAM" id="Phobius"/>
    </source>
</evidence>
<name>A0ABT1SEH3_9FIRM</name>
<keyword evidence="1" id="KW-0472">Membrane</keyword>
<sequence length="231" mass="25836">MVRRIRSFIGINNELGGANIILIFLFFMIFGISTMYNVFNIGVVKFVRNKAQNVVDLATSRVSHEVLIEGESEEETIKILQELGEGLVIGEGTKTNPYVKIDREEAMKVLERQVYSNLGSNTRILFSSPVLFDMNTGEMTIYLEGPLTPIRDENAIVFNKNNFSDAMAAKSKIENFASSMDPDSGINYSLNLDFSEIDKSTYLTVVKVESAILKDPLIVASFGGSQVYRKY</sequence>
<protein>
    <submittedName>
        <fullName evidence="2">Uncharacterized protein</fullName>
    </submittedName>
</protein>
<reference evidence="2 3" key="1">
    <citation type="submission" date="2022-06" db="EMBL/GenBank/DDBJ databases">
        <title>Isolation of gut microbiota from human fecal samples.</title>
        <authorList>
            <person name="Pamer E.G."/>
            <person name="Barat B."/>
            <person name="Waligurski E."/>
            <person name="Medina S."/>
            <person name="Paddock L."/>
            <person name="Mostad J."/>
        </authorList>
    </citation>
    <scope>NUCLEOTIDE SEQUENCE [LARGE SCALE GENOMIC DNA]</scope>
    <source>
        <strain evidence="2 3">DFI.7.95</strain>
    </source>
</reference>
<dbReference type="RefSeq" id="WP_256312455.1">
    <property type="nucleotide sequence ID" value="NZ_JANGAC010000016.1"/>
</dbReference>
<accession>A0ABT1SEH3</accession>
<organism evidence="2 3">
    <name type="scientific">Tissierella carlieri</name>
    <dbReference type="NCBI Taxonomy" id="689904"/>
    <lineage>
        <taxon>Bacteria</taxon>
        <taxon>Bacillati</taxon>
        <taxon>Bacillota</taxon>
        <taxon>Tissierellia</taxon>
        <taxon>Tissierellales</taxon>
        <taxon>Tissierellaceae</taxon>
        <taxon>Tissierella</taxon>
    </lineage>
</organism>
<dbReference type="Proteomes" id="UP001524478">
    <property type="component" value="Unassembled WGS sequence"/>
</dbReference>
<proteinExistence type="predicted"/>
<keyword evidence="3" id="KW-1185">Reference proteome</keyword>
<dbReference type="EMBL" id="JANGAC010000016">
    <property type="protein sequence ID" value="MCQ4924865.1"/>
    <property type="molecule type" value="Genomic_DNA"/>
</dbReference>
<feature type="transmembrane region" description="Helical" evidence="1">
    <location>
        <begin position="20"/>
        <end position="39"/>
    </location>
</feature>
<keyword evidence="1" id="KW-0812">Transmembrane</keyword>
<evidence type="ECO:0000313" key="2">
    <source>
        <dbReference type="EMBL" id="MCQ4924865.1"/>
    </source>
</evidence>
<evidence type="ECO:0000313" key="3">
    <source>
        <dbReference type="Proteomes" id="UP001524478"/>
    </source>
</evidence>
<keyword evidence="1" id="KW-1133">Transmembrane helix</keyword>
<gene>
    <name evidence="2" type="ORF">NE686_17315</name>
</gene>
<comment type="caution">
    <text evidence="2">The sequence shown here is derived from an EMBL/GenBank/DDBJ whole genome shotgun (WGS) entry which is preliminary data.</text>
</comment>